<name>A0A9N9HPE9_FUNMO</name>
<protein>
    <submittedName>
        <fullName evidence="1">1210_t:CDS:1</fullName>
    </submittedName>
</protein>
<organism evidence="1 2">
    <name type="scientific">Funneliformis mosseae</name>
    <name type="common">Endomycorrhizal fungus</name>
    <name type="synonym">Glomus mosseae</name>
    <dbReference type="NCBI Taxonomy" id="27381"/>
    <lineage>
        <taxon>Eukaryota</taxon>
        <taxon>Fungi</taxon>
        <taxon>Fungi incertae sedis</taxon>
        <taxon>Mucoromycota</taxon>
        <taxon>Glomeromycotina</taxon>
        <taxon>Glomeromycetes</taxon>
        <taxon>Glomerales</taxon>
        <taxon>Glomeraceae</taxon>
        <taxon>Funneliformis</taxon>
    </lineage>
</organism>
<dbReference type="EMBL" id="CAJVPP010008717">
    <property type="protein sequence ID" value="CAG8699142.1"/>
    <property type="molecule type" value="Genomic_DNA"/>
</dbReference>
<keyword evidence="2" id="KW-1185">Reference proteome</keyword>
<feature type="non-terminal residue" evidence="1">
    <location>
        <position position="55"/>
    </location>
</feature>
<proteinExistence type="predicted"/>
<comment type="caution">
    <text evidence="1">The sequence shown here is derived from an EMBL/GenBank/DDBJ whole genome shotgun (WGS) entry which is preliminary data.</text>
</comment>
<reference evidence="1" key="1">
    <citation type="submission" date="2021-06" db="EMBL/GenBank/DDBJ databases">
        <authorList>
            <person name="Kallberg Y."/>
            <person name="Tangrot J."/>
            <person name="Rosling A."/>
        </authorList>
    </citation>
    <scope>NUCLEOTIDE SEQUENCE</scope>
    <source>
        <strain evidence="1">87-6 pot B 2015</strain>
    </source>
</reference>
<accession>A0A9N9HPE9</accession>
<evidence type="ECO:0000313" key="2">
    <source>
        <dbReference type="Proteomes" id="UP000789375"/>
    </source>
</evidence>
<sequence length="55" mass="6730">LYELNIALEQLQNEYKFDINYDNTVDEDYEKNVPIDDDMFYSTFTNTQIEEFHKI</sequence>
<gene>
    <name evidence="1" type="ORF">FMOSSE_LOCUS13737</name>
</gene>
<evidence type="ECO:0000313" key="1">
    <source>
        <dbReference type="EMBL" id="CAG8699142.1"/>
    </source>
</evidence>
<dbReference type="AlphaFoldDB" id="A0A9N9HPE9"/>
<dbReference type="Proteomes" id="UP000789375">
    <property type="component" value="Unassembled WGS sequence"/>
</dbReference>
<feature type="non-terminal residue" evidence="1">
    <location>
        <position position="1"/>
    </location>
</feature>